<dbReference type="Pfam" id="PF01809">
    <property type="entry name" value="YidD"/>
    <property type="match status" value="1"/>
</dbReference>
<dbReference type="EMBL" id="CP065956">
    <property type="protein sequence ID" value="QSR86673.1"/>
    <property type="molecule type" value="Genomic_DNA"/>
</dbReference>
<protein>
    <recommendedName>
        <fullName evidence="1">Putative membrane protein insertion efficiency factor</fullName>
    </recommendedName>
</protein>
<dbReference type="PANTHER" id="PTHR33383:SF1">
    <property type="entry name" value="MEMBRANE PROTEIN INSERTION EFFICIENCY FACTOR-RELATED"/>
    <property type="match status" value="1"/>
</dbReference>
<comment type="subcellular location">
    <subcellularLocation>
        <location evidence="1">Cell membrane</location>
        <topology evidence="1">Peripheral membrane protein</topology>
        <orientation evidence="1">Cytoplasmic side</orientation>
    </subcellularLocation>
</comment>
<evidence type="ECO:0000313" key="3">
    <source>
        <dbReference type="Proteomes" id="UP000663088"/>
    </source>
</evidence>
<gene>
    <name evidence="2" type="primary">yidD</name>
    <name evidence="2" type="ORF">EM20IM_09370</name>
</gene>
<comment type="function">
    <text evidence="1">Could be involved in insertion of integral membrane proteins into the membrane.</text>
</comment>
<organism evidence="2 3">
    <name type="scientific">Candidatus Methylacidiphilum infernorum</name>
    <dbReference type="NCBI Taxonomy" id="511746"/>
    <lineage>
        <taxon>Bacteria</taxon>
        <taxon>Pseudomonadati</taxon>
        <taxon>Verrucomicrobiota</taxon>
        <taxon>Methylacidiphilae</taxon>
        <taxon>Methylacidiphilales</taxon>
        <taxon>Methylacidiphilaceae</taxon>
        <taxon>Methylacidiphilum (ex Ratnadevi et al. 2023)</taxon>
    </lineage>
</organism>
<evidence type="ECO:0000313" key="2">
    <source>
        <dbReference type="EMBL" id="QSR86673.1"/>
    </source>
</evidence>
<name>A0ABX7PVK5_9BACT</name>
<dbReference type="SMART" id="SM01234">
    <property type="entry name" value="Haemolytic"/>
    <property type="match status" value="1"/>
</dbReference>
<reference evidence="2 3" key="1">
    <citation type="submission" date="2020-12" db="EMBL/GenBank/DDBJ databases">
        <authorList>
            <person name="Awala S.I."/>
            <person name="Gwak J.-H."/>
            <person name="Kim S.-J."/>
            <person name="Rhee S.-K."/>
        </authorList>
    </citation>
    <scope>NUCLEOTIDE SEQUENCE [LARGE SCALE GENOMIC DNA]</scope>
    <source>
        <strain evidence="2 3">IT5</strain>
    </source>
</reference>
<dbReference type="RefSeq" id="WP_206846614.1">
    <property type="nucleotide sequence ID" value="NZ_CP065956.1"/>
</dbReference>
<accession>A0ABX7PVK5</accession>
<comment type="similarity">
    <text evidence="1">Belongs to the UPF0161 family.</text>
</comment>
<proteinExistence type="inferred from homology"/>
<dbReference type="PANTHER" id="PTHR33383">
    <property type="entry name" value="MEMBRANE PROTEIN INSERTION EFFICIENCY FACTOR-RELATED"/>
    <property type="match status" value="1"/>
</dbReference>
<dbReference type="NCBIfam" id="TIGR00278">
    <property type="entry name" value="membrane protein insertion efficiency factor YidD"/>
    <property type="match status" value="1"/>
</dbReference>
<sequence length="106" mass="12684">MKKVVFFLLDFYRYGLSSFRQSLGMYGVCRYYPTCSQYCREAVQKHGIIHGLYLSLRRLMRCHPWGAAGWDPVPERPSLRIKRVKKADHRLKKKVSLMRVMHLFFK</sequence>
<keyword evidence="3" id="KW-1185">Reference proteome</keyword>
<keyword evidence="1" id="KW-0472">Membrane</keyword>
<dbReference type="Proteomes" id="UP000663088">
    <property type="component" value="Chromosome"/>
</dbReference>
<keyword evidence="1" id="KW-1003">Cell membrane</keyword>
<evidence type="ECO:0000256" key="1">
    <source>
        <dbReference type="HAMAP-Rule" id="MF_00386"/>
    </source>
</evidence>
<dbReference type="InterPro" id="IPR002696">
    <property type="entry name" value="Membr_insert_effic_factor_YidD"/>
</dbReference>
<dbReference type="HAMAP" id="MF_00386">
    <property type="entry name" value="UPF0161_YidD"/>
    <property type="match status" value="1"/>
</dbReference>